<dbReference type="RefSeq" id="WP_105358747.1">
    <property type="nucleotide sequence ID" value="NZ_PUIA01000081.1"/>
</dbReference>
<evidence type="ECO:0000313" key="3">
    <source>
        <dbReference type="Proteomes" id="UP000240009"/>
    </source>
</evidence>
<dbReference type="OrthoDB" id="290451at2"/>
<name>A0A2S8EZT9_9BACT</name>
<evidence type="ECO:0000256" key="1">
    <source>
        <dbReference type="SAM" id="Phobius"/>
    </source>
</evidence>
<evidence type="ECO:0000313" key="2">
    <source>
        <dbReference type="EMBL" id="PQO25407.1"/>
    </source>
</evidence>
<feature type="transmembrane region" description="Helical" evidence="1">
    <location>
        <begin position="20"/>
        <end position="42"/>
    </location>
</feature>
<keyword evidence="1" id="KW-1133">Transmembrane helix</keyword>
<gene>
    <name evidence="2" type="ORF">C5Y96_24000</name>
</gene>
<keyword evidence="1" id="KW-0812">Transmembrane</keyword>
<reference evidence="2 3" key="1">
    <citation type="submission" date="2018-02" db="EMBL/GenBank/DDBJ databases">
        <title>Comparative genomes isolates from brazilian mangrove.</title>
        <authorList>
            <person name="Araujo J.E."/>
            <person name="Taketani R.G."/>
            <person name="Silva M.C.P."/>
            <person name="Loureco M.V."/>
            <person name="Andreote F.D."/>
        </authorList>
    </citation>
    <scope>NUCLEOTIDE SEQUENCE [LARGE SCALE GENOMIC DNA]</scope>
    <source>
        <strain evidence="2 3">HEX-2 MGV</strain>
    </source>
</reference>
<sequence>MIFHRFNSNFVNRSPRRGFALLLVLIVMVLTSLILVGIGNGLTTQFSAYRNTADYDQAQYLAGAGVHHAIAMIEEDNSWRGTISNVELPPGSGNRYSVTAANGDPGEIIVTATGEAGEITRRLECVVSTSG</sequence>
<dbReference type="AlphaFoldDB" id="A0A2S8EZT9"/>
<comment type="caution">
    <text evidence="2">The sequence shown here is derived from an EMBL/GenBank/DDBJ whole genome shotgun (WGS) entry which is preliminary data.</text>
</comment>
<evidence type="ECO:0008006" key="4">
    <source>
        <dbReference type="Google" id="ProtNLM"/>
    </source>
</evidence>
<keyword evidence="1" id="KW-0472">Membrane</keyword>
<proteinExistence type="predicted"/>
<accession>A0A2S8EZT9</accession>
<organism evidence="2 3">
    <name type="scientific">Blastopirellula marina</name>
    <dbReference type="NCBI Taxonomy" id="124"/>
    <lineage>
        <taxon>Bacteria</taxon>
        <taxon>Pseudomonadati</taxon>
        <taxon>Planctomycetota</taxon>
        <taxon>Planctomycetia</taxon>
        <taxon>Pirellulales</taxon>
        <taxon>Pirellulaceae</taxon>
        <taxon>Blastopirellula</taxon>
    </lineage>
</organism>
<dbReference type="Proteomes" id="UP000240009">
    <property type="component" value="Unassembled WGS sequence"/>
</dbReference>
<dbReference type="EMBL" id="PUIA01000081">
    <property type="protein sequence ID" value="PQO25407.1"/>
    <property type="molecule type" value="Genomic_DNA"/>
</dbReference>
<protein>
    <recommendedName>
        <fullName evidence="4">Type 4 fimbrial biogenesis protein PilX N-terminal domain-containing protein</fullName>
    </recommendedName>
</protein>